<dbReference type="RefSeq" id="WP_190142559.1">
    <property type="nucleotide sequence ID" value="NZ_BLIO01000001.1"/>
</dbReference>
<keyword evidence="3" id="KW-0560">Oxidoreductase</keyword>
<dbReference type="EMBL" id="BLIO01000001">
    <property type="protein sequence ID" value="GFE18345.1"/>
    <property type="molecule type" value="Genomic_DNA"/>
</dbReference>
<dbReference type="SUPFAM" id="SSF51197">
    <property type="entry name" value="Clavaminate synthase-like"/>
    <property type="match status" value="1"/>
</dbReference>
<keyword evidence="2 5" id="KW-0479">Metal-binding</keyword>
<evidence type="ECO:0000256" key="5">
    <source>
        <dbReference type="PIRSR" id="PIRSR019543-2"/>
    </source>
</evidence>
<evidence type="ECO:0000256" key="4">
    <source>
        <dbReference type="ARBA" id="ARBA00023004"/>
    </source>
</evidence>
<accession>A0A640T9K3</accession>
<proteinExistence type="inferred from homology"/>
<dbReference type="GO" id="GO:0016491">
    <property type="term" value="F:oxidoreductase activity"/>
    <property type="evidence" value="ECO:0007669"/>
    <property type="project" value="UniProtKB-KW"/>
</dbReference>
<dbReference type="AlphaFoldDB" id="A0A640T9K3"/>
<sequence>MSRYTLDHAERTHIAELAEKLLVNHQPWRPLEAVEALRAEAEELPVGLRRFMATARLDEDAVITVANLPVSADLVPTPISWQAAAEATAGAVDEVTLLLCASLLGDPFSWANQQGGRLVHDVIPSKGMEDSLTSASSETQLTLHTEDVFHSCRGDWVALMCLRNPDNVGTTISGIPAGVLPAENVELLRQDRFRFYPDDSHIASLDGVTPSLALTDRPYEQAGVLFGPAEDLYLRIDPDFTTAVPGDTEAEQALRACEEALAGATSSVVINPGEAVFIDNYRLIHGREVFTPRYDGTDRWLKRTSMVRDIRRSYVHERSRSRVLG</sequence>
<dbReference type="GO" id="GO:0005506">
    <property type="term" value="F:iron ion binding"/>
    <property type="evidence" value="ECO:0007669"/>
    <property type="project" value="InterPro"/>
</dbReference>
<dbReference type="Proteomes" id="UP000430079">
    <property type="component" value="Unassembled WGS sequence"/>
</dbReference>
<reference evidence="7 8" key="1">
    <citation type="submission" date="2019-12" db="EMBL/GenBank/DDBJ databases">
        <title>Whole genome shotgun sequence of Streptomyces hygroscopicus subsp. glebosus NBRC 13786.</title>
        <authorList>
            <person name="Ichikawa N."/>
            <person name="Kimura A."/>
            <person name="Kitahashi Y."/>
            <person name="Komaki H."/>
            <person name="Tamura T."/>
        </authorList>
    </citation>
    <scope>NUCLEOTIDE SEQUENCE [LARGE SCALE GENOMIC DNA]</scope>
    <source>
        <strain evidence="7 8">NBRC 13786</strain>
    </source>
</reference>
<evidence type="ECO:0000259" key="6">
    <source>
        <dbReference type="Pfam" id="PF02668"/>
    </source>
</evidence>
<comment type="similarity">
    <text evidence="1">Belongs to the clavaminate synthase family.</text>
</comment>
<evidence type="ECO:0000313" key="7">
    <source>
        <dbReference type="EMBL" id="GFE18345.1"/>
    </source>
</evidence>
<feature type="binding site" evidence="5">
    <location>
        <position position="146"/>
    </location>
    <ligand>
        <name>Fe cation</name>
        <dbReference type="ChEBI" id="CHEBI:24875"/>
    </ligand>
</feature>
<keyword evidence="8" id="KW-1185">Reference proteome</keyword>
<gene>
    <name evidence="7" type="primary">asnO</name>
    <name evidence="7" type="ORF">Sgleb_63920</name>
</gene>
<keyword evidence="4 5" id="KW-0408">Iron</keyword>
<feature type="binding site" evidence="5">
    <location>
        <position position="144"/>
    </location>
    <ligand>
        <name>Fe cation</name>
        <dbReference type="ChEBI" id="CHEBI:24875"/>
    </ligand>
</feature>
<dbReference type="PIRSF" id="PIRSF019543">
    <property type="entry name" value="Clavaminate_syn"/>
    <property type="match status" value="1"/>
</dbReference>
<dbReference type="InterPro" id="IPR042098">
    <property type="entry name" value="TauD-like_sf"/>
</dbReference>
<dbReference type="Gene3D" id="3.60.130.10">
    <property type="entry name" value="Clavaminate synthase-like"/>
    <property type="match status" value="1"/>
</dbReference>
<protein>
    <submittedName>
        <fullName evidence="7">L-asparagine oxygenase</fullName>
    </submittedName>
</protein>
<evidence type="ECO:0000256" key="1">
    <source>
        <dbReference type="ARBA" id="ARBA00008425"/>
    </source>
</evidence>
<dbReference type="InterPro" id="IPR003819">
    <property type="entry name" value="TauD/TfdA-like"/>
</dbReference>
<dbReference type="InterPro" id="IPR014503">
    <property type="entry name" value="Clavaminate_syn-like"/>
</dbReference>
<dbReference type="Pfam" id="PF02668">
    <property type="entry name" value="TauD"/>
    <property type="match status" value="1"/>
</dbReference>
<evidence type="ECO:0000256" key="3">
    <source>
        <dbReference type="ARBA" id="ARBA00023002"/>
    </source>
</evidence>
<organism evidence="7 8">
    <name type="scientific">Streptomyces glebosus</name>
    <dbReference type="NCBI Taxonomy" id="249580"/>
    <lineage>
        <taxon>Bacteria</taxon>
        <taxon>Bacillati</taxon>
        <taxon>Actinomycetota</taxon>
        <taxon>Actinomycetes</taxon>
        <taxon>Kitasatosporales</taxon>
        <taxon>Streptomycetaceae</taxon>
        <taxon>Streptomyces</taxon>
    </lineage>
</organism>
<name>A0A640T9K3_9ACTN</name>
<evidence type="ECO:0000256" key="2">
    <source>
        <dbReference type="ARBA" id="ARBA00022723"/>
    </source>
</evidence>
<comment type="caution">
    <text evidence="7">The sequence shown here is derived from an EMBL/GenBank/DDBJ whole genome shotgun (WGS) entry which is preliminary data.</text>
</comment>
<feature type="domain" description="TauD/TfdA-like" evidence="6">
    <location>
        <begin position="233"/>
        <end position="304"/>
    </location>
</feature>
<evidence type="ECO:0000313" key="8">
    <source>
        <dbReference type="Proteomes" id="UP000430079"/>
    </source>
</evidence>